<dbReference type="GO" id="GO:0016788">
    <property type="term" value="F:hydrolase activity, acting on ester bonds"/>
    <property type="evidence" value="ECO:0007669"/>
    <property type="project" value="InterPro"/>
</dbReference>
<dbReference type="EMBL" id="CP021434">
    <property type="protein sequence ID" value="ARU61010.1"/>
    <property type="molecule type" value="Genomic_DNA"/>
</dbReference>
<dbReference type="InterPro" id="IPR006179">
    <property type="entry name" value="5_nucleotidase/apyrase"/>
</dbReference>
<comment type="similarity">
    <text evidence="2">Belongs to the 5'-nucleotidase family.</text>
</comment>
<dbReference type="RefSeq" id="WP_087456395.1">
    <property type="nucleotide sequence ID" value="NZ_CP021434.1"/>
</dbReference>
<keyword evidence="2" id="KW-0547">Nucleotide-binding</keyword>
<dbReference type="Pfam" id="PF00149">
    <property type="entry name" value="Metallophos"/>
    <property type="match status" value="1"/>
</dbReference>
<dbReference type="Pfam" id="PF00395">
    <property type="entry name" value="SLH"/>
    <property type="match status" value="2"/>
</dbReference>
<dbReference type="KEGG" id="tum:CBW65_07845"/>
<dbReference type="Gene3D" id="3.60.21.10">
    <property type="match status" value="1"/>
</dbReference>
<organism evidence="4 5">
    <name type="scientific">Tumebacillus avium</name>
    <dbReference type="NCBI Taxonomy" id="1903704"/>
    <lineage>
        <taxon>Bacteria</taxon>
        <taxon>Bacillati</taxon>
        <taxon>Bacillota</taxon>
        <taxon>Bacilli</taxon>
        <taxon>Bacillales</taxon>
        <taxon>Alicyclobacillaceae</taxon>
        <taxon>Tumebacillus</taxon>
    </lineage>
</organism>
<dbReference type="InterPro" id="IPR029052">
    <property type="entry name" value="Metallo-depent_PP-like"/>
</dbReference>
<dbReference type="PROSITE" id="PS00786">
    <property type="entry name" value="5_NUCLEOTIDASE_2"/>
    <property type="match status" value="1"/>
</dbReference>
<feature type="domain" description="SLH" evidence="3">
    <location>
        <begin position="86"/>
        <end position="149"/>
    </location>
</feature>
<dbReference type="Gene3D" id="3.90.780.10">
    <property type="entry name" value="5'-Nucleotidase, C-terminal domain"/>
    <property type="match status" value="1"/>
</dbReference>
<gene>
    <name evidence="4" type="ORF">CBW65_07845</name>
</gene>
<feature type="chain" id="PRO_5011816838" evidence="2">
    <location>
        <begin position="29"/>
        <end position="712"/>
    </location>
</feature>
<dbReference type="OrthoDB" id="9801679at2"/>
<dbReference type="PRINTS" id="PR01607">
    <property type="entry name" value="APYRASEFAMLY"/>
</dbReference>
<dbReference type="AlphaFoldDB" id="A0A1Y0IL47"/>
<keyword evidence="2" id="KW-0378">Hydrolase</keyword>
<dbReference type="InterPro" id="IPR008334">
    <property type="entry name" value="5'-Nucleotdase_C"/>
</dbReference>
<dbReference type="CDD" id="cd00845">
    <property type="entry name" value="MPP_UshA_N_like"/>
    <property type="match status" value="1"/>
</dbReference>
<feature type="domain" description="SLH" evidence="3">
    <location>
        <begin position="152"/>
        <end position="215"/>
    </location>
</feature>
<protein>
    <submittedName>
        <fullName evidence="4">Multifunctional 2',3'-cyclic-nucleotide 2'-phosphodiesterase/5'-nucleotidase/3'-nucleotidase</fullName>
    </submittedName>
</protein>
<proteinExistence type="inferred from homology"/>
<feature type="signal peptide" evidence="2">
    <location>
        <begin position="1"/>
        <end position="28"/>
    </location>
</feature>
<sequence>MKKNSFKFGAMAVVASLFATLAAPQAMAEGATTTAAPVVKSDIQLAQMKGAVVGYPGTTDLKADKYVTRAELVAMINKALKLSNVQVKKSSFKDLAAWQSQIVENAVAAGLISGVGNGKFEPNREVTRQEMAVIVGASMNGGKVPTVNQNVLNYFNDKDTVADWAKPFVAQTTIAGVFAPNAEGNFNPNEKMTRGEAAKALKYLLFDVLDILSTNDIHGKIEVTKDTRVNKDQGGMETIGGIVNDFRSVNPDGTVVVDGGDAWQGTLISNLFNGESVIETMEDIKYDAMAIGNHEFDFGRDVLINNIKKSSVPIISANVIDDATGKLVDWTKPYVILDKGGVKVGVIGFSTPQTETTTKSTNITGLSFPDPAPIAQKLSAELKAQGVDVIVVTSHLPGEQAAATKEIMGELVDLANGTGTGQLDAIVGGHSHQRVAGIVNGIPVVEASQWTWALGHIQLFVDKDSKDVVSSNAGLLETYTNLTTGDAEVKEIVKGYKDQVAVKEAEVQGETATALSRKSYRMAKNGNQDRDGVTALGMSITDAMRNATGADIAFTNAGGIRADVEAGEITYGEMFAVLPFGNTNMTGTMTAEQVKRAVDVPDKYSNVIATQWSGIKVEWDGTLPKGSMVTKITLLDGTPVFVDGKYNTDRTFKVTTNDFMATGTGDGYVVFGEVKDWQLGDVLLDAWIADVKGKTLNIAPDGRDIRTDLDKE</sequence>
<dbReference type="GO" id="GO:0000166">
    <property type="term" value="F:nucleotide binding"/>
    <property type="evidence" value="ECO:0007669"/>
    <property type="project" value="UniProtKB-KW"/>
</dbReference>
<evidence type="ECO:0000313" key="4">
    <source>
        <dbReference type="EMBL" id="ARU61010.1"/>
    </source>
</evidence>
<dbReference type="PROSITE" id="PS51272">
    <property type="entry name" value="SLH"/>
    <property type="match status" value="3"/>
</dbReference>
<reference evidence="5" key="1">
    <citation type="submission" date="2017-05" db="EMBL/GenBank/DDBJ databases">
        <authorList>
            <person name="Sung H."/>
        </authorList>
    </citation>
    <scope>NUCLEOTIDE SEQUENCE [LARGE SCALE GENOMIC DNA]</scope>
    <source>
        <strain evidence="5">AR23208</strain>
    </source>
</reference>
<dbReference type="SUPFAM" id="SSF56300">
    <property type="entry name" value="Metallo-dependent phosphatases"/>
    <property type="match status" value="1"/>
</dbReference>
<keyword evidence="5" id="KW-1185">Reference proteome</keyword>
<dbReference type="InterPro" id="IPR006146">
    <property type="entry name" value="5'-Nucleotdase_CS"/>
</dbReference>
<evidence type="ECO:0000259" key="3">
    <source>
        <dbReference type="PROSITE" id="PS51272"/>
    </source>
</evidence>
<dbReference type="GO" id="GO:0030288">
    <property type="term" value="C:outer membrane-bounded periplasmic space"/>
    <property type="evidence" value="ECO:0007669"/>
    <property type="project" value="TreeGrafter"/>
</dbReference>
<dbReference type="Pfam" id="PF02872">
    <property type="entry name" value="5_nucleotid_C"/>
    <property type="match status" value="1"/>
</dbReference>
<evidence type="ECO:0000313" key="5">
    <source>
        <dbReference type="Proteomes" id="UP000195437"/>
    </source>
</evidence>
<dbReference type="SUPFAM" id="SSF55816">
    <property type="entry name" value="5'-nucleotidase (syn. UDP-sugar hydrolase), C-terminal domain"/>
    <property type="match status" value="1"/>
</dbReference>
<feature type="domain" description="SLH" evidence="3">
    <location>
        <begin position="26"/>
        <end position="85"/>
    </location>
</feature>
<dbReference type="PANTHER" id="PTHR11575">
    <property type="entry name" value="5'-NUCLEOTIDASE-RELATED"/>
    <property type="match status" value="1"/>
</dbReference>
<evidence type="ECO:0000256" key="1">
    <source>
        <dbReference type="ARBA" id="ARBA00022729"/>
    </source>
</evidence>
<dbReference type="GO" id="GO:0046872">
    <property type="term" value="F:metal ion binding"/>
    <property type="evidence" value="ECO:0007669"/>
    <property type="project" value="InterPro"/>
</dbReference>
<dbReference type="InterPro" id="IPR001119">
    <property type="entry name" value="SLH_dom"/>
</dbReference>
<keyword evidence="1 2" id="KW-0732">Signal</keyword>
<dbReference type="GO" id="GO:0009166">
    <property type="term" value="P:nucleotide catabolic process"/>
    <property type="evidence" value="ECO:0007669"/>
    <property type="project" value="InterPro"/>
</dbReference>
<dbReference type="InterPro" id="IPR036907">
    <property type="entry name" value="5'-Nucleotdase_C_sf"/>
</dbReference>
<dbReference type="PANTHER" id="PTHR11575:SF24">
    <property type="entry name" value="5'-NUCLEOTIDASE"/>
    <property type="match status" value="1"/>
</dbReference>
<evidence type="ECO:0000256" key="2">
    <source>
        <dbReference type="RuleBase" id="RU362119"/>
    </source>
</evidence>
<dbReference type="InterPro" id="IPR004843">
    <property type="entry name" value="Calcineurin-like_PHP"/>
</dbReference>
<name>A0A1Y0IL47_9BACL</name>
<dbReference type="Proteomes" id="UP000195437">
    <property type="component" value="Chromosome"/>
</dbReference>
<accession>A0A1Y0IL47</accession>